<feature type="coiled-coil region" evidence="4">
    <location>
        <begin position="1253"/>
        <end position="1302"/>
    </location>
</feature>
<dbReference type="PRINTS" id="PR00625">
    <property type="entry name" value="JDOMAIN"/>
</dbReference>
<feature type="coiled-coil region" evidence="4">
    <location>
        <begin position="1328"/>
        <end position="1362"/>
    </location>
</feature>
<feature type="compositionally biased region" description="Basic and acidic residues" evidence="5">
    <location>
        <begin position="1641"/>
        <end position="1652"/>
    </location>
</feature>
<feature type="compositionally biased region" description="Polar residues" evidence="5">
    <location>
        <begin position="681"/>
        <end position="700"/>
    </location>
</feature>
<keyword evidence="2" id="KW-0813">Transport</keyword>
<sequence>MSKIPAPAVEAGPEVPEVETEHLGFKVLNQGKQGPKKVKILPQPWPTDNLPPASANLLSVASKPGLLAAAGPNALVITSTDTLRKAFQNKTIADAIEQPDDPRLENRDIDVVADYTPDINISTSNLRHVAFSADGDFLVTSDEAEGGVVIYGVADVVSRGKRDADNKLATDTTIRALLPNPSPDFEQYFAIVLDSGKLEICDVGSGAKRTILEHDVNCAAWSARGKAVVSGSTDGTCAIHMANGELKGVIPRPPDVDESHEATGVSWLKTAEFLVVYSVKNQDQDSPEPKKYSVIQSTKDWRSFTYHSLAWDPLPEAFEPPRRQLPARISSTRLQNWKPDLDDMLIITSSHADSIAILASTSSKISPHQENCNELMLVSVDDTKKAQVPRTAYGEDELDSVFIGEALDLSSKEKILRPIPALEEINEAPWPLPAYMALTHEGLLSAWWVVWNKSIEAGERYPGLIFNSEATKHSSSSTPRASTPASKLPIATSTPFSKSVGTPATPGTSGIPAFGGNTGNGFSTPTPALMKPTPPGFGTPGFGTAATSLPAPTFGKPAQPAFGAPSSIGKPSQPTFGAPSQPAFGAASSFGKPSQSAFGTPSAIGKPSQPAFGAPSAVGAGSGSGFGAAGGMGNKASPWGAPAQSSESKSNPFSAAAGGSSGFAKFGGAGGSSSFSSFGSNNSAQTGSGFASLGQGQQKSGFGGLKTEPSFGSTVTVGSNTGSSLPSWANTPAQQSSSIFGQPEKSSFNTASFESKASDNSDANTDRKRDEATPTPQAPASQGLFGLAGGFKLGTTFASDGTAKDDPAKPAAPANGSFFGSDFSNMLGKTDMKPPATPASEAPPNYVSTTPASPPKSKPLFPSDTPARESATPKAAPPAQEAATPADDAPLPPDSTKAKPSKVDDAPLPPDFINTKLPKSTSDDLPPLAGSPGVEVEAPSSSVDVSPIDNEDEDDHDDDDNEESDEDEDGDEQDSFDEDEDEDEDDVEEVDETYPPNNASKSQPTKPSGFSLQERMDQSKSFFPPAPTPPTMKSGATSQSGSSASLAQPSLFSQPSRPAVSQPSFGGSSLFGQQPAKGPKPAVPAKPNFPPPANRAQDLRSPSPARSSSASRPRREPLVAPGASLSSSMLGSKPPTPQPQFSDLEDEEDERMRAQLSQPIEPSRNLEEFVAYQNYSGGKSPSKTGHAAQIELIYKDINGMVDALGWNARSIKSFTQYHLQPRSDHTIDRRMLDDVQDEGAHGSWFEEFTLCEIQALRSLEDELERELDAGRVQDVLFKLTQLARLLHDKAKLMTRLNDIRRQIINRKDPEKAEALRKAPLPKELADGQKALRNDYAQLLTSLRKAEDAVAVLRSRLASHNAQNGSTKAVPSMEAVKKTVLRLASLAEQKNNDILVLEAQMRKIGLADSSRPSSSSSRNAGTPRRSRGTDLRRSIADTPYATPPTNRNKMSLSELNRRALTPDVEATPTPSKGYGLFYTPEGSPTTGKEIARLSDLVDDNIDSLRQTARTRKQVAKGLKDALLDRGIKSTRKMAPTAPAHDYYVTLEVLPTALHDEIKASYRRLARLHHPDKNIGCQHATAKTQLINAAWEILGDVEKRVEYDRSRPQPKAPSSGSRSGPQPTSTQQPKYQASPRPDTTAQDEARAQAESDRKRREWLEFQRHQEEQIRQSRNIIKPLEAEIDRLNAIIDGNRTRLANDVPYAWNVFAFLSKRLSDQEKSEIRLASINADNAIRIKQIPLDKAKAQLKQLEEQLAQRKAQEEKRIAAEQARKANMERLARERAYEVRRQEQARQQAERNKAAQEAAERFRQQQAEQARESAERERKERAARDLESKKQTKSEPEHLMNVTRVSVTVNTGVGGTKLKVITPVRIAPDHYSSLQSNVPAAAL</sequence>
<feature type="region of interest" description="Disordered" evidence="5">
    <location>
        <begin position="1405"/>
        <end position="1454"/>
    </location>
</feature>
<dbReference type="EMBL" id="PDXF01000001">
    <property type="protein sequence ID" value="RYR80271.1"/>
    <property type="molecule type" value="Genomic_DNA"/>
</dbReference>
<comment type="subcellular location">
    <subcellularLocation>
        <location evidence="1">Nucleus</location>
    </subcellularLocation>
</comment>
<feature type="compositionally biased region" description="Low complexity" evidence="5">
    <location>
        <begin position="1094"/>
        <end position="1111"/>
    </location>
</feature>
<feature type="compositionally biased region" description="Low complexity" evidence="5">
    <location>
        <begin position="474"/>
        <end position="486"/>
    </location>
</feature>
<feature type="compositionally biased region" description="Polar residues" evidence="5">
    <location>
        <begin position="1442"/>
        <end position="1453"/>
    </location>
</feature>
<name>A0ABY0HM80_9PLEO</name>
<dbReference type="Proteomes" id="UP000293195">
    <property type="component" value="Unassembled WGS sequence"/>
</dbReference>
<feature type="compositionally biased region" description="Low complexity" evidence="5">
    <location>
        <begin position="610"/>
        <end position="619"/>
    </location>
</feature>
<proteinExistence type="predicted"/>
<feature type="compositionally biased region" description="Low complexity" evidence="5">
    <location>
        <begin position="710"/>
        <end position="724"/>
    </location>
</feature>
<dbReference type="InterPro" id="IPR039462">
    <property type="entry name" value="Nup159/Nup146_N"/>
</dbReference>
<evidence type="ECO:0000313" key="8">
    <source>
        <dbReference type="Proteomes" id="UP000293195"/>
    </source>
</evidence>
<evidence type="ECO:0000259" key="6">
    <source>
        <dbReference type="PROSITE" id="PS50076"/>
    </source>
</evidence>
<dbReference type="Gene3D" id="1.10.287.110">
    <property type="entry name" value="DnaJ domain"/>
    <property type="match status" value="1"/>
</dbReference>
<evidence type="ECO:0000256" key="2">
    <source>
        <dbReference type="ARBA" id="ARBA00022448"/>
    </source>
</evidence>
<evidence type="ECO:0000256" key="4">
    <source>
        <dbReference type="SAM" id="Coils"/>
    </source>
</evidence>
<dbReference type="Pfam" id="PF16755">
    <property type="entry name" value="Beta-prop_NUP159_NUP214"/>
    <property type="match status" value="1"/>
</dbReference>
<feature type="compositionally biased region" description="Gly residues" evidence="5">
    <location>
        <begin position="659"/>
        <end position="671"/>
    </location>
</feature>
<feature type="compositionally biased region" description="Low complexity" evidence="5">
    <location>
        <begin position="872"/>
        <end position="889"/>
    </location>
</feature>
<feature type="compositionally biased region" description="Pro residues" evidence="5">
    <location>
        <begin position="1081"/>
        <end position="1093"/>
    </location>
</feature>
<feature type="compositionally biased region" description="Low complexity" evidence="5">
    <location>
        <begin position="1408"/>
        <end position="1417"/>
    </location>
</feature>
<protein>
    <recommendedName>
        <fullName evidence="6">J domain-containing protein</fullName>
    </recommendedName>
</protein>
<dbReference type="InterPro" id="IPR050817">
    <property type="entry name" value="DjlA_DnaK_co-chaperone"/>
</dbReference>
<dbReference type="InterPro" id="IPR001623">
    <property type="entry name" value="DnaJ_domain"/>
</dbReference>
<dbReference type="InterPro" id="IPR036869">
    <property type="entry name" value="J_dom_sf"/>
</dbReference>
<feature type="region of interest" description="Disordered" evidence="5">
    <location>
        <begin position="470"/>
        <end position="1157"/>
    </location>
</feature>
<dbReference type="SMART" id="SM00271">
    <property type="entry name" value="DnaJ"/>
    <property type="match status" value="1"/>
</dbReference>
<feature type="compositionally biased region" description="Acidic residues" evidence="5">
    <location>
        <begin position="949"/>
        <end position="992"/>
    </location>
</feature>
<dbReference type="Gene3D" id="2.130.10.10">
    <property type="entry name" value="YVTN repeat-like/Quinoprotein amine dehydrogenase"/>
    <property type="match status" value="1"/>
</dbReference>
<dbReference type="CDD" id="cd06257">
    <property type="entry name" value="DnaJ"/>
    <property type="match status" value="1"/>
</dbReference>
<feature type="compositionally biased region" description="Polar residues" evidence="5">
    <location>
        <begin position="491"/>
        <end position="508"/>
    </location>
</feature>
<feature type="region of interest" description="Disordered" evidence="5">
    <location>
        <begin position="1785"/>
        <end position="1844"/>
    </location>
</feature>
<feature type="compositionally biased region" description="Basic and acidic residues" evidence="5">
    <location>
        <begin position="756"/>
        <end position="772"/>
    </location>
</feature>
<keyword evidence="8" id="KW-1185">Reference proteome</keyword>
<organism evidence="7 8">
    <name type="scientific">Alternaria tenuissima</name>
    <dbReference type="NCBI Taxonomy" id="119927"/>
    <lineage>
        <taxon>Eukaryota</taxon>
        <taxon>Fungi</taxon>
        <taxon>Dikarya</taxon>
        <taxon>Ascomycota</taxon>
        <taxon>Pezizomycotina</taxon>
        <taxon>Dothideomycetes</taxon>
        <taxon>Pleosporomycetidae</taxon>
        <taxon>Pleosporales</taxon>
        <taxon>Pleosporineae</taxon>
        <taxon>Pleosporaceae</taxon>
        <taxon>Alternaria</taxon>
        <taxon>Alternaria sect. Alternaria</taxon>
        <taxon>Alternaria alternata complex</taxon>
    </lineage>
</organism>
<accession>A0ABY0HM80</accession>
<feature type="compositionally biased region" description="Low complexity" evidence="5">
    <location>
        <begin position="1034"/>
        <end position="1051"/>
    </location>
</feature>
<keyword evidence="3" id="KW-0539">Nucleus</keyword>
<feature type="compositionally biased region" description="Polar residues" evidence="5">
    <location>
        <begin position="1052"/>
        <end position="1072"/>
    </location>
</feature>
<feature type="compositionally biased region" description="Polar residues" evidence="5">
    <location>
        <begin position="725"/>
        <end position="755"/>
    </location>
</feature>
<dbReference type="CDD" id="cd06503">
    <property type="entry name" value="ATP-synt_Fo_b"/>
    <property type="match status" value="1"/>
</dbReference>
<feature type="domain" description="J" evidence="6">
    <location>
        <begin position="1540"/>
        <end position="1605"/>
    </location>
</feature>
<dbReference type="PANTHER" id="PTHR24074">
    <property type="entry name" value="CO-CHAPERONE PROTEIN DJLA"/>
    <property type="match status" value="1"/>
</dbReference>
<dbReference type="Pfam" id="PF00226">
    <property type="entry name" value="DnaJ"/>
    <property type="match status" value="1"/>
</dbReference>
<feature type="compositionally biased region" description="Polar residues" evidence="5">
    <location>
        <begin position="1610"/>
        <end position="1640"/>
    </location>
</feature>
<dbReference type="InterPro" id="IPR015943">
    <property type="entry name" value="WD40/YVTN_repeat-like_dom_sf"/>
</dbReference>
<feature type="compositionally biased region" description="Polar residues" evidence="5">
    <location>
        <begin position="643"/>
        <end position="652"/>
    </location>
</feature>
<reference evidence="8" key="1">
    <citation type="journal article" date="2019" name="bioRxiv">
        <title>Genomics, evolutionary history and diagnostics of the Alternaria alternata species group including apple and Asian pear pathotypes.</title>
        <authorList>
            <person name="Armitage A.D."/>
            <person name="Cockerton H.M."/>
            <person name="Sreenivasaprasad S."/>
            <person name="Woodhall J.W."/>
            <person name="Lane C.R."/>
            <person name="Harrison R.J."/>
            <person name="Clarkson J.P."/>
        </authorList>
    </citation>
    <scope>NUCLEOTIDE SEQUENCE [LARGE SCALE GENOMIC DNA]</scope>
    <source>
        <strain evidence="8">FERA 635</strain>
    </source>
</reference>
<evidence type="ECO:0000313" key="7">
    <source>
        <dbReference type="EMBL" id="RYR80271.1"/>
    </source>
</evidence>
<dbReference type="SUPFAM" id="SSF117289">
    <property type="entry name" value="Nucleoporin domain"/>
    <property type="match status" value="1"/>
</dbReference>
<evidence type="ECO:0000256" key="5">
    <source>
        <dbReference type="SAM" id="MobiDB-lite"/>
    </source>
</evidence>
<dbReference type="SUPFAM" id="SSF46565">
    <property type="entry name" value="Chaperone J-domain"/>
    <property type="match status" value="1"/>
</dbReference>
<dbReference type="PROSITE" id="PS50076">
    <property type="entry name" value="DNAJ_2"/>
    <property type="match status" value="1"/>
</dbReference>
<gene>
    <name evidence="7" type="ORF">AA0119_g412</name>
</gene>
<evidence type="ECO:0000256" key="3">
    <source>
        <dbReference type="ARBA" id="ARBA00023242"/>
    </source>
</evidence>
<feature type="compositionally biased region" description="Polar residues" evidence="5">
    <location>
        <begin position="995"/>
        <end position="1011"/>
    </location>
</feature>
<feature type="region of interest" description="Disordered" evidence="5">
    <location>
        <begin position="1601"/>
        <end position="1652"/>
    </location>
</feature>
<keyword evidence="4" id="KW-0175">Coiled coil</keyword>
<feature type="compositionally biased region" description="Gly residues" evidence="5">
    <location>
        <begin position="620"/>
        <end position="633"/>
    </location>
</feature>
<comment type="caution">
    <text evidence="7">The sequence shown here is derived from an EMBL/GenBank/DDBJ whole genome shotgun (WGS) entry which is preliminary data.</text>
</comment>
<evidence type="ECO:0000256" key="1">
    <source>
        <dbReference type="ARBA" id="ARBA00004123"/>
    </source>
</evidence>